<dbReference type="PANTHER" id="PTHR11347">
    <property type="entry name" value="CYCLIC NUCLEOTIDE PHOSPHODIESTERASE"/>
    <property type="match status" value="1"/>
</dbReference>
<dbReference type="CDD" id="cd00077">
    <property type="entry name" value="HDc"/>
    <property type="match status" value="1"/>
</dbReference>
<feature type="binding site" evidence="4">
    <location>
        <begin position="505"/>
        <end position="509"/>
    </location>
    <ligand>
        <name>AMP</name>
        <dbReference type="ChEBI" id="CHEBI:456215"/>
    </ligand>
</feature>
<dbReference type="GO" id="GO:0004114">
    <property type="term" value="F:3',5'-cyclic-nucleotide phosphodiesterase activity"/>
    <property type="evidence" value="ECO:0007669"/>
    <property type="project" value="InterPro"/>
</dbReference>
<protein>
    <recommendedName>
        <fullName evidence="6">Phosphodiesterase</fullName>
        <ecNumber evidence="6">3.1.4.-</ecNumber>
    </recommendedName>
</protein>
<evidence type="ECO:0000256" key="2">
    <source>
        <dbReference type="ARBA" id="ARBA00022801"/>
    </source>
</evidence>
<feature type="binding site" evidence="5">
    <location>
        <position position="545"/>
    </location>
    <ligand>
        <name>Zn(2+)</name>
        <dbReference type="ChEBI" id="CHEBI:29105"/>
        <label>1</label>
    </ligand>
</feature>
<keyword evidence="1 5" id="KW-0479">Metal-binding</keyword>
<dbReference type="GO" id="GO:0007165">
    <property type="term" value="P:signal transduction"/>
    <property type="evidence" value="ECO:0007669"/>
    <property type="project" value="InterPro"/>
</dbReference>
<dbReference type="AlphaFoldDB" id="A0AA85JNJ4"/>
<dbReference type="GO" id="GO:0046872">
    <property type="term" value="F:metal ion binding"/>
    <property type="evidence" value="ECO:0007669"/>
    <property type="project" value="UniProtKB-KW"/>
</dbReference>
<keyword evidence="9" id="KW-1185">Reference proteome</keyword>
<dbReference type="InterPro" id="IPR002073">
    <property type="entry name" value="PDEase_catalytic_dom"/>
</dbReference>
<feature type="binding site" evidence="5">
    <location>
        <position position="702"/>
    </location>
    <ligand>
        <name>Zn(2+)</name>
        <dbReference type="ChEBI" id="CHEBI:29105"/>
        <label>1</label>
    </ligand>
</feature>
<evidence type="ECO:0000259" key="8">
    <source>
        <dbReference type="PROSITE" id="PS51845"/>
    </source>
</evidence>
<dbReference type="EC" id="3.1.4.-" evidence="6"/>
<dbReference type="PRINTS" id="PR00387">
    <property type="entry name" value="PDIESTERASE1"/>
</dbReference>
<comment type="cofactor">
    <cofactor evidence="6">
        <name>a divalent metal cation</name>
        <dbReference type="ChEBI" id="CHEBI:60240"/>
    </cofactor>
    <text evidence="6">Binds 2 divalent metal cations per subunit. Site 1 may preferentially bind zinc ions, while site 2 has a preference for magnesium and/or manganese ions.</text>
</comment>
<feature type="region of interest" description="Disordered" evidence="7">
    <location>
        <begin position="641"/>
        <end position="678"/>
    </location>
</feature>
<dbReference type="WBParaSite" id="TREG1_30690.1">
    <property type="protein sequence ID" value="TREG1_30690.1"/>
    <property type="gene ID" value="TREG1_30690"/>
</dbReference>
<reference evidence="10" key="2">
    <citation type="submission" date="2023-11" db="UniProtKB">
        <authorList>
            <consortium name="WormBaseParasite"/>
        </authorList>
    </citation>
    <scope>IDENTIFICATION</scope>
</reference>
<feature type="domain" description="PDEase" evidence="8">
    <location>
        <begin position="429"/>
        <end position="796"/>
    </location>
</feature>
<feature type="compositionally biased region" description="Basic and acidic residues" evidence="7">
    <location>
        <begin position="272"/>
        <end position="281"/>
    </location>
</feature>
<evidence type="ECO:0000256" key="6">
    <source>
        <dbReference type="RuleBase" id="RU363067"/>
    </source>
</evidence>
<evidence type="ECO:0000313" key="10">
    <source>
        <dbReference type="WBParaSite" id="TREG1_30690.1"/>
    </source>
</evidence>
<dbReference type="PROSITE" id="PS51845">
    <property type="entry name" value="PDEASE_I_2"/>
    <property type="match status" value="1"/>
</dbReference>
<evidence type="ECO:0000256" key="5">
    <source>
        <dbReference type="PIRSR" id="PIRSR623088-3"/>
    </source>
</evidence>
<feature type="region of interest" description="Disordered" evidence="7">
    <location>
        <begin position="249"/>
        <end position="281"/>
    </location>
</feature>
<feature type="binding site" evidence="4">
    <location>
        <position position="546"/>
    </location>
    <ligand>
        <name>AMP</name>
        <dbReference type="ChEBI" id="CHEBI:456215"/>
    </ligand>
</feature>
<feature type="binding site" evidence="4">
    <location>
        <position position="754"/>
    </location>
    <ligand>
        <name>AMP</name>
        <dbReference type="ChEBI" id="CHEBI:456215"/>
    </ligand>
</feature>
<feature type="binding site" evidence="5">
    <location>
        <position position="509"/>
    </location>
    <ligand>
        <name>Zn(2+)</name>
        <dbReference type="ChEBI" id="CHEBI:29105"/>
        <label>1</label>
    </ligand>
</feature>
<name>A0AA85JNJ4_TRIRE</name>
<dbReference type="InterPro" id="IPR023174">
    <property type="entry name" value="PDEase_CS"/>
</dbReference>
<comment type="similarity">
    <text evidence="6">Belongs to the cyclic nucleotide phosphodiesterase family.</text>
</comment>
<feature type="binding site" evidence="5">
    <location>
        <position position="546"/>
    </location>
    <ligand>
        <name>Zn(2+)</name>
        <dbReference type="ChEBI" id="CHEBI:29105"/>
        <label>2</label>
    </ligand>
</feature>
<dbReference type="SMART" id="SM00471">
    <property type="entry name" value="HDc"/>
    <property type="match status" value="1"/>
</dbReference>
<sequence length="814" mass="91999">MGCVHTKSFWDKSAIIDEETDKPEVSLNIVLIFLRSDKQTQLMIEAAQQLKHNCTLINTCVENPSSKDVEKNFIEKLVELQQPIDLVVLDTRKLKYNRSLSIPGVKPSNLIENNKNNNGNITSQSLANWCKLIRSHSLTKDSVIMGLIHRQCSVDQKRILMNKILRSGCNKCISEALTIDDFYQELKNFANNEWRLLSQLRNATNSNNNNNTITSTINTPILTTITTTESSGDLDVASNRIQSRTEMDEILQQSTKLSKSNQKSRQPTIKESSTENETHSVDELTATVIDSVTMLHEQGKKLKEFVSSRRNRNADAVNMSNINALLQSRCPDFSSPMCKVIAILNSARTRSPLPVAKDLQKAINLICSSDVFVDQIMKPLSRTNDPITADLIEGLITASNLSKEPEDQLKLRSLAHSLKGSDSVLSPAATLQTNSEIEVCLSNFDKWDFNIFDLERVTHRKPLTYLGMKILNHFNALSVLRIPSQVLIGWLTVIEEHYHVENPYHNATHAGDVLQASAYLLQHSLIRSIYTNTDEVATLLAAIVHDVDHPGRTNPFLVNNNDPLAILYNDIAVLESHHVALSFELTLRSPEINIFQNLTREEYRTMRSYIVDMVLATEMVRHFDIVTKFVNTLSKPMLTKNRHHDRSSVGSMSSMESCSMGMSMSHSTSPSPGQERISSTLENLSTAENRALIKRLIIKCSDVNNPTRPLSICKEWAARIAEEYFAQTEEEKRRGLPIVMPNFDRQTCNISQSQISFIDFFLKGMFSGFDSVFPIPELMKNLEDNTVYWASNVEKEKQQHESRVDTKQNETVKS</sequence>
<dbReference type="Gene3D" id="1.10.1300.10">
    <property type="entry name" value="3'5'-cyclic nucleotide phosphodiesterase, catalytic domain"/>
    <property type="match status" value="1"/>
</dbReference>
<feature type="binding site" evidence="4">
    <location>
        <position position="702"/>
    </location>
    <ligand>
        <name>AMP</name>
        <dbReference type="ChEBI" id="CHEBI:456215"/>
    </ligand>
</feature>
<feature type="compositionally biased region" description="Low complexity" evidence="7">
    <location>
        <begin position="648"/>
        <end position="671"/>
    </location>
</feature>
<accession>A0AA85JNJ4</accession>
<evidence type="ECO:0000256" key="1">
    <source>
        <dbReference type="ARBA" id="ARBA00022723"/>
    </source>
</evidence>
<dbReference type="InterPro" id="IPR003607">
    <property type="entry name" value="HD/PDEase_dom"/>
</dbReference>
<dbReference type="Proteomes" id="UP000050795">
    <property type="component" value="Unassembled WGS sequence"/>
</dbReference>
<keyword evidence="2 6" id="KW-0378">Hydrolase</keyword>
<dbReference type="InterPro" id="IPR036971">
    <property type="entry name" value="PDEase_catalytic_dom_sf"/>
</dbReference>
<reference evidence="9" key="1">
    <citation type="submission" date="2022-06" db="EMBL/GenBank/DDBJ databases">
        <authorList>
            <person name="Berger JAMES D."/>
            <person name="Berger JAMES D."/>
        </authorList>
    </citation>
    <scope>NUCLEOTIDE SEQUENCE [LARGE SCALE GENOMIC DNA]</scope>
</reference>
<dbReference type="InterPro" id="IPR023088">
    <property type="entry name" value="PDEase"/>
</dbReference>
<evidence type="ECO:0000256" key="7">
    <source>
        <dbReference type="SAM" id="MobiDB-lite"/>
    </source>
</evidence>
<dbReference type="SUPFAM" id="SSF109604">
    <property type="entry name" value="HD-domain/PDEase-like"/>
    <property type="match status" value="1"/>
</dbReference>
<evidence type="ECO:0000256" key="4">
    <source>
        <dbReference type="PIRSR" id="PIRSR623088-2"/>
    </source>
</evidence>
<evidence type="ECO:0000256" key="3">
    <source>
        <dbReference type="PIRSR" id="PIRSR623088-1"/>
    </source>
</evidence>
<feature type="compositionally biased region" description="Polar residues" evidence="7">
    <location>
        <begin position="251"/>
        <end position="271"/>
    </location>
</feature>
<dbReference type="PROSITE" id="PS00126">
    <property type="entry name" value="PDEASE_I_1"/>
    <property type="match status" value="1"/>
</dbReference>
<evidence type="ECO:0000313" key="9">
    <source>
        <dbReference type="Proteomes" id="UP000050795"/>
    </source>
</evidence>
<feature type="binding site" evidence="5">
    <location>
        <position position="546"/>
    </location>
    <ligand>
        <name>Zn(2+)</name>
        <dbReference type="ChEBI" id="CHEBI:29105"/>
        <label>1</label>
    </ligand>
</feature>
<feature type="active site" description="Proton donor" evidence="3">
    <location>
        <position position="505"/>
    </location>
</feature>
<organism evidence="9 10">
    <name type="scientific">Trichobilharzia regenti</name>
    <name type="common">Nasal bird schistosome</name>
    <dbReference type="NCBI Taxonomy" id="157069"/>
    <lineage>
        <taxon>Eukaryota</taxon>
        <taxon>Metazoa</taxon>
        <taxon>Spiralia</taxon>
        <taxon>Lophotrochozoa</taxon>
        <taxon>Platyhelminthes</taxon>
        <taxon>Trematoda</taxon>
        <taxon>Digenea</taxon>
        <taxon>Strigeidida</taxon>
        <taxon>Schistosomatoidea</taxon>
        <taxon>Schistosomatidae</taxon>
        <taxon>Trichobilharzia</taxon>
    </lineage>
</organism>
<proteinExistence type="inferred from homology"/>
<dbReference type="Pfam" id="PF00233">
    <property type="entry name" value="PDEase_I"/>
    <property type="match status" value="1"/>
</dbReference>